<feature type="transmembrane region" description="Helical" evidence="1">
    <location>
        <begin position="44"/>
        <end position="62"/>
    </location>
</feature>
<dbReference type="SUPFAM" id="SSF81324">
    <property type="entry name" value="Voltage-gated potassium channels"/>
    <property type="match status" value="1"/>
</dbReference>
<keyword evidence="1" id="KW-0812">Transmembrane</keyword>
<dbReference type="GO" id="GO:0006813">
    <property type="term" value="P:potassium ion transport"/>
    <property type="evidence" value="ECO:0007669"/>
    <property type="project" value="InterPro"/>
</dbReference>
<dbReference type="InterPro" id="IPR036721">
    <property type="entry name" value="RCK_C_sf"/>
</dbReference>
<dbReference type="PROSITE" id="PS51201">
    <property type="entry name" value="RCK_N"/>
    <property type="match status" value="1"/>
</dbReference>
<dbReference type="Gene3D" id="3.40.50.720">
    <property type="entry name" value="NAD(P)-binding Rossmann-like Domain"/>
    <property type="match status" value="2"/>
</dbReference>
<evidence type="ECO:0000313" key="4">
    <source>
        <dbReference type="EMBL" id="PEN06220.1"/>
    </source>
</evidence>
<feature type="domain" description="RCK C-terminal" evidence="3">
    <location>
        <begin position="249"/>
        <end position="334"/>
    </location>
</feature>
<gene>
    <name evidence="4" type="ORF">CRI93_10355</name>
</gene>
<dbReference type="RefSeq" id="WP_098062566.1">
    <property type="nucleotide sequence ID" value="NZ_PDEP01000009.1"/>
</dbReference>
<proteinExistence type="predicted"/>
<reference evidence="4 5" key="1">
    <citation type="submission" date="2017-10" db="EMBL/GenBank/DDBJ databases">
        <title>Draft genome of Longimonas halophila.</title>
        <authorList>
            <person name="Goh K.M."/>
            <person name="Shamsir M.S."/>
            <person name="Lim S.W."/>
        </authorList>
    </citation>
    <scope>NUCLEOTIDE SEQUENCE [LARGE SCALE GENOMIC DNA]</scope>
    <source>
        <strain evidence="4 5">KCTC 42399</strain>
    </source>
</reference>
<name>A0A2H3NMZ4_9BACT</name>
<dbReference type="GO" id="GO:0008324">
    <property type="term" value="F:monoatomic cation transmembrane transporter activity"/>
    <property type="evidence" value="ECO:0007669"/>
    <property type="project" value="InterPro"/>
</dbReference>
<dbReference type="PANTHER" id="PTHR43833:SF9">
    <property type="entry name" value="POTASSIUM CHANNEL PROTEIN YUGO-RELATED"/>
    <property type="match status" value="1"/>
</dbReference>
<dbReference type="InterPro" id="IPR006037">
    <property type="entry name" value="RCK_C"/>
</dbReference>
<sequence length="546" mass="59598">MDRFWTFWGSRAAWATLIVLAILNGYALIYQAGMATLENDPMPYLHALQVVIEAITTAGFGGDAPWESDLMNMLVIAMNMTGVLLVFLALPLFVTPMFKRALEDTPPTTTDCTNHVIIGGRTSNEDVLRDELEAASVPYLVVEDDRDMVRQLTRNHVNAIWGHIEEHGTLEDARLAEARALVIDADGKHSAASILSAKHVHSDAVVITVVEDDDVARYHRYAGADHIVRPRQVMGTRLAQKAATSISAELHDSLALDNNLELTELLVHPGSDLAGTTIADSNLRDETGVTIIGLWDDGQFISSPDPQYRLEPHTILVAASDHERLSSLKLRTASPQAHPPEHVIIGGYGVVGQHAARMLARNDIPYTIIDRAEQPSVDVVGNVADEEILRRAGTDTADAFILALDDDTTSMYAALVLRHMNPDLELVTRANRTESVPNLYRVGADYVLALPTVTGRMIFSLLMQNEQALSPGTQFNVIRITAPQLAGQSLGHADVRARTGCTVVAAERDGHLLRDLGPDFVVQSDDRLVVAGSDEALNRFVSMART</sequence>
<keyword evidence="5" id="KW-1185">Reference proteome</keyword>
<keyword evidence="1" id="KW-0472">Membrane</keyword>
<dbReference type="PROSITE" id="PS51202">
    <property type="entry name" value="RCK_C"/>
    <property type="match status" value="2"/>
</dbReference>
<dbReference type="PANTHER" id="PTHR43833">
    <property type="entry name" value="POTASSIUM CHANNEL PROTEIN 2-RELATED-RELATED"/>
    <property type="match status" value="1"/>
</dbReference>
<organism evidence="4 5">
    <name type="scientific">Longimonas halophila</name>
    <dbReference type="NCBI Taxonomy" id="1469170"/>
    <lineage>
        <taxon>Bacteria</taxon>
        <taxon>Pseudomonadati</taxon>
        <taxon>Rhodothermota</taxon>
        <taxon>Rhodothermia</taxon>
        <taxon>Rhodothermales</taxon>
        <taxon>Salisaetaceae</taxon>
        <taxon>Longimonas</taxon>
    </lineage>
</organism>
<dbReference type="Gene3D" id="1.10.287.70">
    <property type="match status" value="1"/>
</dbReference>
<accession>A0A2H3NMZ4</accession>
<protein>
    <submittedName>
        <fullName evidence="4">Metal transporter</fullName>
    </submittedName>
</protein>
<dbReference type="SUPFAM" id="SSF116726">
    <property type="entry name" value="TrkA C-terminal domain-like"/>
    <property type="match status" value="2"/>
</dbReference>
<dbReference type="InterPro" id="IPR003148">
    <property type="entry name" value="RCK_N"/>
</dbReference>
<comment type="caution">
    <text evidence="4">The sequence shown here is derived from an EMBL/GenBank/DDBJ whole genome shotgun (WGS) entry which is preliminary data.</text>
</comment>
<dbReference type="OrthoDB" id="9781411at2"/>
<evidence type="ECO:0000256" key="1">
    <source>
        <dbReference type="SAM" id="Phobius"/>
    </source>
</evidence>
<dbReference type="Gene3D" id="3.30.70.1450">
    <property type="entry name" value="Regulator of K+ conductance, C-terminal domain"/>
    <property type="match status" value="2"/>
</dbReference>
<feature type="transmembrane region" description="Helical" evidence="1">
    <location>
        <begin position="74"/>
        <end position="94"/>
    </location>
</feature>
<dbReference type="SUPFAM" id="SSF51735">
    <property type="entry name" value="NAD(P)-binding Rossmann-fold domains"/>
    <property type="match status" value="2"/>
</dbReference>
<feature type="transmembrane region" description="Helical" evidence="1">
    <location>
        <begin position="12"/>
        <end position="32"/>
    </location>
</feature>
<dbReference type="Proteomes" id="UP000221024">
    <property type="component" value="Unassembled WGS sequence"/>
</dbReference>
<feature type="domain" description="RCK C-terminal" evidence="3">
    <location>
        <begin position="464"/>
        <end position="546"/>
    </location>
</feature>
<evidence type="ECO:0000259" key="3">
    <source>
        <dbReference type="PROSITE" id="PS51202"/>
    </source>
</evidence>
<dbReference type="InterPro" id="IPR050721">
    <property type="entry name" value="Trk_Ktr_HKT_K-transport"/>
</dbReference>
<keyword evidence="1" id="KW-1133">Transmembrane helix</keyword>
<dbReference type="AlphaFoldDB" id="A0A2H3NMZ4"/>
<dbReference type="Pfam" id="PF02080">
    <property type="entry name" value="TrkA_C"/>
    <property type="match status" value="2"/>
</dbReference>
<evidence type="ECO:0000313" key="5">
    <source>
        <dbReference type="Proteomes" id="UP000221024"/>
    </source>
</evidence>
<dbReference type="Pfam" id="PF02254">
    <property type="entry name" value="TrkA_N"/>
    <property type="match status" value="2"/>
</dbReference>
<feature type="domain" description="RCK N-terminal" evidence="2">
    <location>
        <begin position="340"/>
        <end position="448"/>
    </location>
</feature>
<dbReference type="EMBL" id="PDEP01000009">
    <property type="protein sequence ID" value="PEN06220.1"/>
    <property type="molecule type" value="Genomic_DNA"/>
</dbReference>
<dbReference type="InterPro" id="IPR036291">
    <property type="entry name" value="NAD(P)-bd_dom_sf"/>
</dbReference>
<evidence type="ECO:0000259" key="2">
    <source>
        <dbReference type="PROSITE" id="PS51201"/>
    </source>
</evidence>